<accession>A0A9N9WLF1</accession>
<dbReference type="InterPro" id="IPR009772">
    <property type="entry name" value="CDC123"/>
</dbReference>
<gene>
    <name evidence="2" type="ORF">CHIRRI_LOCUS374</name>
</gene>
<name>A0A9N9WLF1_9DIPT</name>
<proteinExistence type="inferred from homology"/>
<reference evidence="2" key="1">
    <citation type="submission" date="2022-01" db="EMBL/GenBank/DDBJ databases">
        <authorList>
            <person name="King R."/>
        </authorList>
    </citation>
    <scope>NUCLEOTIDE SEQUENCE</scope>
</reference>
<dbReference type="Proteomes" id="UP001153620">
    <property type="component" value="Chromosome 1"/>
</dbReference>
<dbReference type="EMBL" id="OU895877">
    <property type="protein sequence ID" value="CAG9797375.1"/>
    <property type="molecule type" value="Genomic_DNA"/>
</dbReference>
<evidence type="ECO:0000313" key="2">
    <source>
        <dbReference type="EMBL" id="CAG9797375.1"/>
    </source>
</evidence>
<reference evidence="2" key="2">
    <citation type="submission" date="2022-10" db="EMBL/GenBank/DDBJ databases">
        <authorList>
            <consortium name="ENA_rothamsted_submissions"/>
            <consortium name="culmorum"/>
            <person name="King R."/>
        </authorList>
    </citation>
    <scope>NUCLEOTIDE SEQUENCE</scope>
</reference>
<dbReference type="AlphaFoldDB" id="A0A9N9WLF1"/>
<dbReference type="PANTHER" id="PTHR15323:SF6">
    <property type="entry name" value="CELL DIVISION CYCLE PROTEIN 123 HOMOLOG"/>
    <property type="match status" value="1"/>
</dbReference>
<organism evidence="2 3">
    <name type="scientific">Chironomus riparius</name>
    <dbReference type="NCBI Taxonomy" id="315576"/>
    <lineage>
        <taxon>Eukaryota</taxon>
        <taxon>Metazoa</taxon>
        <taxon>Ecdysozoa</taxon>
        <taxon>Arthropoda</taxon>
        <taxon>Hexapoda</taxon>
        <taxon>Insecta</taxon>
        <taxon>Pterygota</taxon>
        <taxon>Neoptera</taxon>
        <taxon>Endopterygota</taxon>
        <taxon>Diptera</taxon>
        <taxon>Nematocera</taxon>
        <taxon>Chironomoidea</taxon>
        <taxon>Chironomidae</taxon>
        <taxon>Chironominae</taxon>
        <taxon>Chironomus</taxon>
    </lineage>
</organism>
<dbReference type="GO" id="GO:0005737">
    <property type="term" value="C:cytoplasm"/>
    <property type="evidence" value="ECO:0007669"/>
    <property type="project" value="TreeGrafter"/>
</dbReference>
<protein>
    <recommendedName>
        <fullName evidence="4">Cell division cycle protein 123 homolog</fullName>
    </recommendedName>
</protein>
<comment type="similarity">
    <text evidence="1">Belongs to the CDC123 family.</text>
</comment>
<keyword evidence="3" id="KW-1185">Reference proteome</keyword>
<sequence>MLIQQKELSDLINCSYHNWYDDYKKNCIKSFSLEIPADVLNYLKQDYFVLPKECNLSDACSSNTQKIGETSSFSDDEAEEESAPEFREFSDKITKIIDKLGGSAFIKTNWHSPKDSVWITAGQTLRVKDLCDVYQLLKASSICKEDLNHVSESNFCHIIFKKWKDVHPGTEFRCFVRNRNLIGISPRDWPQYHEHFKAQKRDIIKDIVSLFKEKIKDKFPIDNYCFDVIRETKDHVILIDFSPFNEKYTAPLAFDWNFLLGDEIIIENDDEESDNPEFRYLDKDVGIQPNPRNNYGFPQEMIEMFKSSTLSDDQIEELNRITLEQTEAGSSQEN</sequence>
<evidence type="ECO:0000256" key="1">
    <source>
        <dbReference type="ARBA" id="ARBA00011047"/>
    </source>
</evidence>
<evidence type="ECO:0000313" key="3">
    <source>
        <dbReference type="Proteomes" id="UP001153620"/>
    </source>
</evidence>
<evidence type="ECO:0008006" key="4">
    <source>
        <dbReference type="Google" id="ProtNLM"/>
    </source>
</evidence>
<dbReference type="OrthoDB" id="360540at2759"/>
<dbReference type="PANTHER" id="PTHR15323">
    <property type="entry name" value="D123 PROTEIN"/>
    <property type="match status" value="1"/>
</dbReference>
<dbReference type="Pfam" id="PF07065">
    <property type="entry name" value="D123"/>
    <property type="match status" value="1"/>
</dbReference>